<keyword evidence="2" id="KW-1185">Reference proteome</keyword>
<gene>
    <name evidence="1" type="ORF">FYJ91_16575</name>
</gene>
<evidence type="ECO:0000313" key="1">
    <source>
        <dbReference type="EMBL" id="TZG24894.1"/>
    </source>
</evidence>
<dbReference type="EMBL" id="VTOU01000004">
    <property type="protein sequence ID" value="TZG24894.1"/>
    <property type="molecule type" value="Genomic_DNA"/>
</dbReference>
<protein>
    <submittedName>
        <fullName evidence="1">Uncharacterized protein</fullName>
    </submittedName>
</protein>
<dbReference type="AlphaFoldDB" id="A0A5D9BZM5"/>
<name>A0A5D9BZM5_9SPHN</name>
<sequence length="80" mass="8742">MPQLQLMHRDPVADCARRRVTSRSAERAAAHYERMGCLAEVIGAGCIASLQRATAARIRDGYVNNFVRSLERAAIAGSAR</sequence>
<dbReference type="RefSeq" id="WP_149523434.1">
    <property type="nucleotide sequence ID" value="NZ_VTOU01000004.1"/>
</dbReference>
<reference evidence="1 2" key="1">
    <citation type="submission" date="2019-08" db="EMBL/GenBank/DDBJ databases">
        <authorList>
            <person name="Wang G."/>
            <person name="Xu Z."/>
        </authorList>
    </citation>
    <scope>NUCLEOTIDE SEQUENCE [LARGE SCALE GENOMIC DNA]</scope>
    <source>
        <strain evidence="1 2">ZX</strain>
    </source>
</reference>
<evidence type="ECO:0000313" key="2">
    <source>
        <dbReference type="Proteomes" id="UP000322077"/>
    </source>
</evidence>
<organism evidence="1 2">
    <name type="scientific">Sphingomonas montanisoli</name>
    <dbReference type="NCBI Taxonomy" id="2606412"/>
    <lineage>
        <taxon>Bacteria</taxon>
        <taxon>Pseudomonadati</taxon>
        <taxon>Pseudomonadota</taxon>
        <taxon>Alphaproteobacteria</taxon>
        <taxon>Sphingomonadales</taxon>
        <taxon>Sphingomonadaceae</taxon>
        <taxon>Sphingomonas</taxon>
    </lineage>
</organism>
<comment type="caution">
    <text evidence="1">The sequence shown here is derived from an EMBL/GenBank/DDBJ whole genome shotgun (WGS) entry which is preliminary data.</text>
</comment>
<dbReference type="Proteomes" id="UP000322077">
    <property type="component" value="Unassembled WGS sequence"/>
</dbReference>
<accession>A0A5D9BZM5</accession>
<proteinExistence type="predicted"/>